<proteinExistence type="inferred from homology"/>
<evidence type="ECO:0000256" key="1">
    <source>
        <dbReference type="ARBA" id="ARBA00000755"/>
    </source>
</evidence>
<dbReference type="EMBL" id="LXFE01000434">
    <property type="protein sequence ID" value="OLL25328.1"/>
    <property type="molecule type" value="Genomic_DNA"/>
</dbReference>
<evidence type="ECO:0000256" key="6">
    <source>
        <dbReference type="ARBA" id="ARBA00022679"/>
    </source>
</evidence>
<dbReference type="GO" id="GO:0004731">
    <property type="term" value="F:purine-nucleoside phosphorylase activity"/>
    <property type="evidence" value="ECO:0007669"/>
    <property type="project" value="UniProtKB-EC"/>
</dbReference>
<gene>
    <name evidence="11" type="ORF">NEOLI_002536</name>
</gene>
<feature type="domain" description="Nucleoside phosphorylase" evidence="10">
    <location>
        <begin position="28"/>
        <end position="256"/>
    </location>
</feature>
<feature type="binding site" evidence="9">
    <location>
        <position position="227"/>
    </location>
    <ligand>
        <name>phosphate</name>
        <dbReference type="ChEBI" id="CHEBI:43474"/>
    </ligand>
</feature>
<comment type="similarity">
    <text evidence="3 8">Belongs to the PNP/MTAP phosphorylase family.</text>
</comment>
<dbReference type="PIRSF" id="PIRSF000477">
    <property type="entry name" value="PurNPase"/>
    <property type="match status" value="1"/>
</dbReference>
<comment type="subunit">
    <text evidence="4">Homotrimer.</text>
</comment>
<dbReference type="NCBIfam" id="NF006054">
    <property type="entry name" value="PRK08202.1"/>
    <property type="match status" value="1"/>
</dbReference>
<comment type="catalytic activity">
    <reaction evidence="1">
        <text>a purine D-ribonucleoside + phosphate = a purine nucleobase + alpha-D-ribose 1-phosphate</text>
        <dbReference type="Rhea" id="RHEA:19805"/>
        <dbReference type="ChEBI" id="CHEBI:26386"/>
        <dbReference type="ChEBI" id="CHEBI:43474"/>
        <dbReference type="ChEBI" id="CHEBI:57720"/>
        <dbReference type="ChEBI" id="CHEBI:142355"/>
        <dbReference type="EC" id="2.4.2.1"/>
    </reaction>
</comment>
<dbReference type="FunFam" id="3.40.50.1580:FF:000004">
    <property type="entry name" value="Purine nucleoside phosphorylase"/>
    <property type="match status" value="1"/>
</dbReference>
<dbReference type="OrthoDB" id="10261782at2759"/>
<feature type="binding site" evidence="9">
    <location>
        <begin position="90"/>
        <end position="92"/>
    </location>
    <ligand>
        <name>phosphate</name>
        <dbReference type="ChEBI" id="CHEBI:43474"/>
    </ligand>
</feature>
<dbReference type="InterPro" id="IPR018099">
    <property type="entry name" value="Purine_phosphorylase-2_CS"/>
</dbReference>
<dbReference type="Pfam" id="PF01048">
    <property type="entry name" value="PNP_UDP_1"/>
    <property type="match status" value="1"/>
</dbReference>
<feature type="binding site" evidence="9">
    <location>
        <position position="250"/>
    </location>
    <ligand>
        <name>a purine D-ribonucleoside</name>
        <dbReference type="ChEBI" id="CHEBI:142355"/>
    </ligand>
</feature>
<dbReference type="GO" id="GO:0005737">
    <property type="term" value="C:cytoplasm"/>
    <property type="evidence" value="ECO:0007669"/>
    <property type="project" value="TreeGrafter"/>
</dbReference>
<dbReference type="STRING" id="1198029.A0A1U7LRS9"/>
<dbReference type="Proteomes" id="UP000186594">
    <property type="component" value="Unassembled WGS sequence"/>
</dbReference>
<dbReference type="InterPro" id="IPR000845">
    <property type="entry name" value="Nucleoside_phosphorylase_d"/>
</dbReference>
<keyword evidence="12" id="KW-1185">Reference proteome</keyword>
<dbReference type="AlphaFoldDB" id="A0A1U7LRS9"/>
<dbReference type="InterPro" id="IPR011270">
    <property type="entry name" value="Pur_Nuc_Pase_Ino/Guo-sp"/>
</dbReference>
<evidence type="ECO:0000313" key="12">
    <source>
        <dbReference type="Proteomes" id="UP000186594"/>
    </source>
</evidence>
<dbReference type="PROSITE" id="PS01240">
    <property type="entry name" value="PNP_MTAP_2"/>
    <property type="match status" value="1"/>
</dbReference>
<evidence type="ECO:0000256" key="7">
    <source>
        <dbReference type="ARBA" id="ARBA00058131"/>
    </source>
</evidence>
<dbReference type="PANTHER" id="PTHR11904:SF9">
    <property type="entry name" value="PURINE NUCLEOSIDE PHOSPHORYLASE-RELATED"/>
    <property type="match status" value="1"/>
</dbReference>
<feature type="binding site" evidence="9">
    <location>
        <position position="35"/>
    </location>
    <ligand>
        <name>phosphate</name>
        <dbReference type="ChEBI" id="CHEBI:43474"/>
    </ligand>
</feature>
<dbReference type="Gene3D" id="3.40.50.1580">
    <property type="entry name" value="Nucleoside phosphorylase domain"/>
    <property type="match status" value="1"/>
</dbReference>
<comment type="function">
    <text evidence="7">The purine nucleoside phosphorylases catalyze the phosphorolytic breakdown of the N-glycosidic bond in the beta-(deoxy)ribonucleoside molecules, with the formation of the corresponding free purine bases and pentose-1-phosphate. Cleaves guanosine and inosine.</text>
</comment>
<feature type="binding site" evidence="9">
    <location>
        <position position="68"/>
    </location>
    <ligand>
        <name>phosphate</name>
        <dbReference type="ChEBI" id="CHEBI:43474"/>
    </ligand>
</feature>
<keyword evidence="6 8" id="KW-0808">Transferase</keyword>
<feature type="binding site" evidence="9">
    <location>
        <position position="208"/>
    </location>
    <ligand>
        <name>a purine D-ribonucleoside</name>
        <dbReference type="ChEBI" id="CHEBI:142355"/>
    </ligand>
</feature>
<evidence type="ECO:0000259" key="10">
    <source>
        <dbReference type="Pfam" id="PF01048"/>
    </source>
</evidence>
<evidence type="ECO:0000313" key="11">
    <source>
        <dbReference type="EMBL" id="OLL25328.1"/>
    </source>
</evidence>
<dbReference type="GO" id="GO:0009116">
    <property type="term" value="P:nucleoside metabolic process"/>
    <property type="evidence" value="ECO:0007669"/>
    <property type="project" value="InterPro"/>
</dbReference>
<reference evidence="11 12" key="1">
    <citation type="submission" date="2016-04" db="EMBL/GenBank/DDBJ databases">
        <title>Evolutionary innovation and constraint leading to complex multicellularity in the Ascomycota.</title>
        <authorList>
            <person name="Cisse O."/>
            <person name="Nguyen A."/>
            <person name="Hewitt D.A."/>
            <person name="Jedd G."/>
            <person name="Stajich J.E."/>
        </authorList>
    </citation>
    <scope>NUCLEOTIDE SEQUENCE [LARGE SCALE GENOMIC DNA]</scope>
    <source>
        <strain evidence="11 12">DAH-3</strain>
    </source>
</reference>
<dbReference type="EC" id="2.4.2.1" evidence="8"/>
<dbReference type="InterPro" id="IPR035994">
    <property type="entry name" value="Nucleoside_phosphorylase_sf"/>
</dbReference>
<protein>
    <recommendedName>
        <fullName evidence="8">Purine nucleoside phosphorylase</fullName>
        <ecNumber evidence="8">2.4.2.1</ecNumber>
    </recommendedName>
    <alternativeName>
        <fullName evidence="8">Inosine-guanosine phosphorylase</fullName>
    </alternativeName>
</protein>
<sequence>MIDDIHSRALETADFLKNSLPDAVKTPRVGIICGSGLGGLVNALSAESRVQIAYSAIPNFAISTVQGHASKLVFGLLGEKQVATVAMVGRFHFYEGYDMKTVTFPILVMKLLGIEALIITNAAGGLNENYAVGDIVLVKDHLNLAGMIGMHPLRGPNDSNFGVRFPALSDAYDLELRKAAFSVRKKVMTGKRNMYEGIYAFVAGPSYETRAEARMIRNLGADVVGMSTCPEVIVARHCDIRVLCLSLCTNKVILDEGPSALGQTDSKQQSANISLAEGKTNHEEVLIAGLEASNDCEKVVAGIVDMCFS</sequence>
<dbReference type="SUPFAM" id="SSF53167">
    <property type="entry name" value="Purine and uridine phosphorylases"/>
    <property type="match status" value="1"/>
</dbReference>
<evidence type="ECO:0000256" key="3">
    <source>
        <dbReference type="ARBA" id="ARBA00006751"/>
    </source>
</evidence>
<comment type="pathway">
    <text evidence="2 8">Purine metabolism; purine nucleoside salvage.</text>
</comment>
<dbReference type="OMA" id="EGVYAQF"/>
<accession>A0A1U7LRS9</accession>
<dbReference type="CDD" id="cd09009">
    <property type="entry name" value="PNP-EcPNPII_like"/>
    <property type="match status" value="1"/>
</dbReference>
<name>A0A1U7LRS9_NEOID</name>
<evidence type="ECO:0000256" key="9">
    <source>
        <dbReference type="PIRSR" id="PIRSR000477-2"/>
    </source>
</evidence>
<organism evidence="11 12">
    <name type="scientific">Neolecta irregularis (strain DAH-3)</name>
    <dbReference type="NCBI Taxonomy" id="1198029"/>
    <lineage>
        <taxon>Eukaryota</taxon>
        <taxon>Fungi</taxon>
        <taxon>Dikarya</taxon>
        <taxon>Ascomycota</taxon>
        <taxon>Taphrinomycotina</taxon>
        <taxon>Neolectales</taxon>
        <taxon>Neolectaceae</taxon>
        <taxon>Neolecta</taxon>
    </lineage>
</organism>
<comment type="caution">
    <text evidence="11">The sequence shown here is derived from an EMBL/GenBank/DDBJ whole genome shotgun (WGS) entry which is preliminary data.</text>
</comment>
<dbReference type="PANTHER" id="PTHR11904">
    <property type="entry name" value="METHYLTHIOADENOSINE/PURINE NUCLEOSIDE PHOSPHORYLASE"/>
    <property type="match status" value="1"/>
</dbReference>
<dbReference type="InterPro" id="IPR011268">
    <property type="entry name" value="Purine_phosphorylase"/>
</dbReference>
<dbReference type="UniPathway" id="UPA00606"/>
<evidence type="ECO:0000256" key="8">
    <source>
        <dbReference type="PIRNR" id="PIRNR000477"/>
    </source>
</evidence>
<evidence type="ECO:0000256" key="4">
    <source>
        <dbReference type="ARBA" id="ARBA00011233"/>
    </source>
</evidence>
<dbReference type="NCBIfam" id="TIGR01700">
    <property type="entry name" value="PNPH"/>
    <property type="match status" value="1"/>
</dbReference>
<keyword evidence="5 8" id="KW-0328">Glycosyltransferase</keyword>
<evidence type="ECO:0000256" key="5">
    <source>
        <dbReference type="ARBA" id="ARBA00022676"/>
    </source>
</evidence>
<evidence type="ECO:0000256" key="2">
    <source>
        <dbReference type="ARBA" id="ARBA00005058"/>
    </source>
</evidence>
<dbReference type="NCBIfam" id="TIGR01697">
    <property type="entry name" value="PNPH-PUNA-XAPA"/>
    <property type="match status" value="1"/>
</dbReference>
<feature type="binding site" evidence="9">
    <location>
        <position position="122"/>
    </location>
    <ligand>
        <name>phosphate</name>
        <dbReference type="ChEBI" id="CHEBI:43474"/>
    </ligand>
</feature>